<dbReference type="Pfam" id="PF24877">
    <property type="entry name" value="ILV_EDD_C"/>
    <property type="match status" value="1"/>
</dbReference>
<evidence type="ECO:0000256" key="5">
    <source>
        <dbReference type="ARBA" id="ARBA00023014"/>
    </source>
</evidence>
<organism evidence="10 11">
    <name type="scientific">Conexibacter arvalis</name>
    <dbReference type="NCBI Taxonomy" id="912552"/>
    <lineage>
        <taxon>Bacteria</taxon>
        <taxon>Bacillati</taxon>
        <taxon>Actinomycetota</taxon>
        <taxon>Thermoleophilia</taxon>
        <taxon>Solirubrobacterales</taxon>
        <taxon>Conexibacteraceae</taxon>
        <taxon>Conexibacter</taxon>
    </lineage>
</organism>
<dbReference type="SUPFAM" id="SSF143975">
    <property type="entry name" value="IlvD/EDD N-terminal domain-like"/>
    <property type="match status" value="1"/>
</dbReference>
<evidence type="ECO:0000256" key="6">
    <source>
        <dbReference type="ARBA" id="ARBA00023239"/>
    </source>
</evidence>
<comment type="similarity">
    <text evidence="1">Belongs to the IlvD/Edd family.</text>
</comment>
<feature type="domain" description="Dihydroxy-acid/6-phosphogluconate dehydratase N-terminal" evidence="8">
    <location>
        <begin position="38"/>
        <end position="348"/>
    </location>
</feature>
<dbReference type="SUPFAM" id="SSF52016">
    <property type="entry name" value="LeuD/IlvD-like"/>
    <property type="match status" value="1"/>
</dbReference>
<name>A0A840IHR0_9ACTN</name>
<dbReference type="Gene3D" id="3.50.30.80">
    <property type="entry name" value="IlvD/EDD C-terminal domain-like"/>
    <property type="match status" value="1"/>
</dbReference>
<evidence type="ECO:0000256" key="1">
    <source>
        <dbReference type="ARBA" id="ARBA00006486"/>
    </source>
</evidence>
<dbReference type="InterPro" id="IPR042096">
    <property type="entry name" value="Dihydro-acid_dehy_C"/>
</dbReference>
<dbReference type="Pfam" id="PF00920">
    <property type="entry name" value="ILVD_EDD_N"/>
    <property type="match status" value="1"/>
</dbReference>
<keyword evidence="5" id="KW-0411">Iron-sulfur</keyword>
<keyword evidence="6 10" id="KW-0456">Lyase</keyword>
<evidence type="ECO:0000256" key="3">
    <source>
        <dbReference type="ARBA" id="ARBA00022723"/>
    </source>
</evidence>
<sequence length="572" mass="60017">MSGGVFKNLTSYGDDGFSRFLRRSFLASAGIDREDLDRPVVGIVDTSSDYTTCHRDMPKLVEAVRRGVLQAGGMPFVFPAMSLAEIQTSPSAMLFRNLMAMQVEESIRSQPMDAVVLLGGCDKTVPAEVMAAASADVPAVLVVTGPMMAGSWRGQRVGACTDCRRLWSSHRGGEIDAGQIEEVEQALCPTAGTCMVMGTASTMACVVEALGLMPPGSATAPAPSADRLRIGVASGRRAVEQAAADLRPKRILTRPAFENAIAVLNAIGGSTNAIVHLLAIARRAGVDLTLDDFERIAARVPLLVDCKPSGAGYLEDMHKAGGVPALLSILEPLLDTSVVDVTGTTLAERIAAFRARDGYVDHRVIRPLEDPLGPTGALAIVRGNLAPDGAVVKVAAASERLLVHQGPAIVVDSPAEATAKLDDPDLDVTPDHVLVLRNAGPVGAGMPEAGSLPIPRRLALQGVRDMVRVSDARMSGTAYGTTVLHCSPEAAIGGPLALLRDGDVISLDVPSGRVDVLLDDAELEARRAALTLPPPPERGWRRLYHQHVEQAHLGADLDFLAGGEVEPSAAGS</sequence>
<dbReference type="PANTHER" id="PTHR43183">
    <property type="entry name" value="HYPOTHETICAL DIHYDROXYACID DEHYDRATASE (EUROFUNG)-RELATED"/>
    <property type="match status" value="1"/>
</dbReference>
<evidence type="ECO:0000256" key="4">
    <source>
        <dbReference type="ARBA" id="ARBA00023004"/>
    </source>
</evidence>
<feature type="domain" description="Dihydroxy-acid/6-phosphogluconate dehydratase C-terminal" evidence="9">
    <location>
        <begin position="364"/>
        <end position="555"/>
    </location>
</feature>
<dbReference type="Proteomes" id="UP000585272">
    <property type="component" value="Unassembled WGS sequence"/>
</dbReference>
<dbReference type="GO" id="GO:0009082">
    <property type="term" value="P:branched-chain amino acid biosynthetic process"/>
    <property type="evidence" value="ECO:0007669"/>
    <property type="project" value="UniProtKB-KW"/>
</dbReference>
<dbReference type="EC" id="4.2.1.9" evidence="10"/>
<dbReference type="InterPro" id="IPR020558">
    <property type="entry name" value="DiOHA_6PGluconate_deHydtase_CS"/>
</dbReference>
<gene>
    <name evidence="10" type="ORF">BDZ31_003919</name>
</gene>
<evidence type="ECO:0000259" key="9">
    <source>
        <dbReference type="Pfam" id="PF24877"/>
    </source>
</evidence>
<accession>A0A840IHR0</accession>
<dbReference type="GO" id="GO:0004160">
    <property type="term" value="F:dihydroxy-acid dehydratase activity"/>
    <property type="evidence" value="ECO:0007669"/>
    <property type="project" value="UniProtKB-EC"/>
</dbReference>
<dbReference type="InterPro" id="IPR056740">
    <property type="entry name" value="ILV_EDD_C"/>
</dbReference>
<reference evidence="10 11" key="1">
    <citation type="submission" date="2020-08" db="EMBL/GenBank/DDBJ databases">
        <title>Genomic Encyclopedia of Archaeal and Bacterial Type Strains, Phase II (KMG-II): from individual species to whole genera.</title>
        <authorList>
            <person name="Goeker M."/>
        </authorList>
    </citation>
    <scope>NUCLEOTIDE SEQUENCE [LARGE SCALE GENOMIC DNA]</scope>
    <source>
        <strain evidence="10 11">DSM 23288</strain>
    </source>
</reference>
<dbReference type="EMBL" id="JACHNU010000006">
    <property type="protein sequence ID" value="MBB4664316.1"/>
    <property type="molecule type" value="Genomic_DNA"/>
</dbReference>
<evidence type="ECO:0000313" key="11">
    <source>
        <dbReference type="Proteomes" id="UP000585272"/>
    </source>
</evidence>
<dbReference type="InterPro" id="IPR052352">
    <property type="entry name" value="Sugar_Degrad_Dehydratases"/>
</dbReference>
<keyword evidence="7" id="KW-0028">Amino-acid biosynthesis</keyword>
<protein>
    <submittedName>
        <fullName evidence="10">Dihydroxy-acid dehydratase</fullName>
        <ecNumber evidence="10">4.2.1.9</ecNumber>
    </submittedName>
</protein>
<dbReference type="InterPro" id="IPR000581">
    <property type="entry name" value="ILV_EDD_N"/>
</dbReference>
<dbReference type="InterPro" id="IPR037237">
    <property type="entry name" value="IlvD/EDD_N"/>
</dbReference>
<keyword evidence="7" id="KW-0100">Branched-chain amino acid biosynthesis</keyword>
<proteinExistence type="inferred from homology"/>
<dbReference type="GO" id="GO:0051537">
    <property type="term" value="F:2 iron, 2 sulfur cluster binding"/>
    <property type="evidence" value="ECO:0007669"/>
    <property type="project" value="UniProtKB-KW"/>
</dbReference>
<dbReference type="NCBIfam" id="NF004784">
    <property type="entry name" value="PRK06131.1"/>
    <property type="match status" value="1"/>
</dbReference>
<dbReference type="AlphaFoldDB" id="A0A840IHR0"/>
<dbReference type="GO" id="GO:0046872">
    <property type="term" value="F:metal ion binding"/>
    <property type="evidence" value="ECO:0007669"/>
    <property type="project" value="UniProtKB-KW"/>
</dbReference>
<dbReference type="PROSITE" id="PS00886">
    <property type="entry name" value="ILVD_EDD_1"/>
    <property type="match status" value="1"/>
</dbReference>
<keyword evidence="2" id="KW-0001">2Fe-2S</keyword>
<comment type="caution">
    <text evidence="10">The sequence shown here is derived from an EMBL/GenBank/DDBJ whole genome shotgun (WGS) entry which is preliminary data.</text>
</comment>
<keyword evidence="4" id="KW-0408">Iron</keyword>
<keyword evidence="11" id="KW-1185">Reference proteome</keyword>
<evidence type="ECO:0000313" key="10">
    <source>
        <dbReference type="EMBL" id="MBB4664316.1"/>
    </source>
</evidence>
<evidence type="ECO:0000259" key="8">
    <source>
        <dbReference type="Pfam" id="PF00920"/>
    </source>
</evidence>
<dbReference type="RefSeq" id="WP_221243190.1">
    <property type="nucleotide sequence ID" value="NZ_JACHNU010000006.1"/>
</dbReference>
<keyword evidence="3" id="KW-0479">Metal-binding</keyword>
<evidence type="ECO:0000256" key="2">
    <source>
        <dbReference type="ARBA" id="ARBA00022714"/>
    </source>
</evidence>
<dbReference type="PANTHER" id="PTHR43183:SF1">
    <property type="entry name" value="HYPOTHETICAL DIHYDROXY-ACID DEHYDRATASE (EUROFUNG)-RELATED"/>
    <property type="match status" value="1"/>
</dbReference>
<evidence type="ECO:0000256" key="7">
    <source>
        <dbReference type="ARBA" id="ARBA00023304"/>
    </source>
</evidence>